<accession>A0A9P6ZRN9</accession>
<gene>
    <name evidence="2" type="ORF">EV702DRAFT_452998</name>
</gene>
<proteinExistence type="predicted"/>
<evidence type="ECO:0000256" key="1">
    <source>
        <dbReference type="SAM" id="SignalP"/>
    </source>
</evidence>
<feature type="signal peptide" evidence="1">
    <location>
        <begin position="1"/>
        <end position="32"/>
    </location>
</feature>
<evidence type="ECO:0000313" key="3">
    <source>
        <dbReference type="Proteomes" id="UP000714275"/>
    </source>
</evidence>
<sequence>MFDWSEIPQVCIHHKILTLFSLALTIVRRCQGPEPCVHLQSQVEMEMVQTSINRQVMMTPEHQESTPSNLKAQERNLPLMCSEAEESARSPMHMCDGDLMKVIMRR</sequence>
<evidence type="ECO:0000313" key="2">
    <source>
        <dbReference type="EMBL" id="KAG1775243.1"/>
    </source>
</evidence>
<comment type="caution">
    <text evidence="2">The sequence shown here is derived from an EMBL/GenBank/DDBJ whole genome shotgun (WGS) entry which is preliminary data.</text>
</comment>
<feature type="chain" id="PRO_5040465721" evidence="1">
    <location>
        <begin position="33"/>
        <end position="106"/>
    </location>
</feature>
<reference evidence="2" key="1">
    <citation type="journal article" date="2020" name="New Phytol.">
        <title>Comparative genomics reveals dynamic genome evolution in host specialist ectomycorrhizal fungi.</title>
        <authorList>
            <person name="Lofgren L.A."/>
            <person name="Nguyen N.H."/>
            <person name="Vilgalys R."/>
            <person name="Ruytinx J."/>
            <person name="Liao H.L."/>
            <person name="Branco S."/>
            <person name="Kuo A."/>
            <person name="LaButti K."/>
            <person name="Lipzen A."/>
            <person name="Andreopoulos W."/>
            <person name="Pangilinan J."/>
            <person name="Riley R."/>
            <person name="Hundley H."/>
            <person name="Na H."/>
            <person name="Barry K."/>
            <person name="Grigoriev I.V."/>
            <person name="Stajich J.E."/>
            <person name="Kennedy P.G."/>
        </authorList>
    </citation>
    <scope>NUCLEOTIDE SEQUENCE</scope>
    <source>
        <strain evidence="2">DOB743</strain>
    </source>
</reference>
<dbReference type="EMBL" id="JABBWD010000035">
    <property type="protein sequence ID" value="KAG1775243.1"/>
    <property type="molecule type" value="Genomic_DNA"/>
</dbReference>
<protein>
    <submittedName>
        <fullName evidence="2">Uncharacterized protein</fullName>
    </submittedName>
</protein>
<organism evidence="2 3">
    <name type="scientific">Suillus placidus</name>
    <dbReference type="NCBI Taxonomy" id="48579"/>
    <lineage>
        <taxon>Eukaryota</taxon>
        <taxon>Fungi</taxon>
        <taxon>Dikarya</taxon>
        <taxon>Basidiomycota</taxon>
        <taxon>Agaricomycotina</taxon>
        <taxon>Agaricomycetes</taxon>
        <taxon>Agaricomycetidae</taxon>
        <taxon>Boletales</taxon>
        <taxon>Suillineae</taxon>
        <taxon>Suillaceae</taxon>
        <taxon>Suillus</taxon>
    </lineage>
</organism>
<dbReference type="Proteomes" id="UP000714275">
    <property type="component" value="Unassembled WGS sequence"/>
</dbReference>
<keyword evidence="3" id="KW-1185">Reference proteome</keyword>
<keyword evidence="1" id="KW-0732">Signal</keyword>
<name>A0A9P6ZRN9_9AGAM</name>
<dbReference type="AlphaFoldDB" id="A0A9P6ZRN9"/>